<feature type="transmembrane region" description="Helical" evidence="8">
    <location>
        <begin position="12"/>
        <end position="37"/>
    </location>
</feature>
<feature type="transmembrane region" description="Helical" evidence="8">
    <location>
        <begin position="49"/>
        <end position="75"/>
    </location>
</feature>
<keyword evidence="6 10" id="KW-0675">Receptor</keyword>
<evidence type="ECO:0000256" key="7">
    <source>
        <dbReference type="ARBA" id="ARBA00023224"/>
    </source>
</evidence>
<evidence type="ECO:0000256" key="4">
    <source>
        <dbReference type="ARBA" id="ARBA00023040"/>
    </source>
</evidence>
<dbReference type="PROSITE" id="PS50262">
    <property type="entry name" value="G_PROTEIN_RECEP_F1_2"/>
    <property type="match status" value="1"/>
</dbReference>
<protein>
    <submittedName>
        <fullName evidence="10">Trissin receptor</fullName>
    </submittedName>
</protein>
<feature type="transmembrane region" description="Helical" evidence="8">
    <location>
        <begin position="129"/>
        <end position="150"/>
    </location>
</feature>
<feature type="transmembrane region" description="Helical" evidence="8">
    <location>
        <begin position="87"/>
        <end position="108"/>
    </location>
</feature>
<keyword evidence="7" id="KW-0807">Transducer</keyword>
<dbReference type="InterPro" id="IPR017452">
    <property type="entry name" value="GPCR_Rhodpsn_7TM"/>
</dbReference>
<evidence type="ECO:0000256" key="5">
    <source>
        <dbReference type="ARBA" id="ARBA00023136"/>
    </source>
</evidence>
<reference evidence="10" key="2">
    <citation type="journal article" date="2023" name="Science">
        <title>Genomic signatures of disease resistance in endangered staghorn corals.</title>
        <authorList>
            <person name="Vollmer S.V."/>
            <person name="Selwyn J.D."/>
            <person name="Despard B.A."/>
            <person name="Roesel C.L."/>
        </authorList>
    </citation>
    <scope>NUCLEOTIDE SEQUENCE</scope>
    <source>
        <strain evidence="10">K2</strain>
    </source>
</reference>
<dbReference type="EMBL" id="JARQWQ010000004">
    <property type="protein sequence ID" value="KAK2572296.1"/>
    <property type="molecule type" value="Genomic_DNA"/>
</dbReference>
<sequence>MENTVEGISLPLIVFGSSLYFVFFALSSTGNFFVVIICYRRRASSLNWFIANLAMADLTFTLLSVLDAISFFSLWVGGQLSCKIQGFFISACYTTSIMTLVVITYERVKAVVNPFNARIFDSVSASKKVISLWVISLAIGSPLLHAYAIVKDEESHIAVCSNEPFGDL</sequence>
<evidence type="ECO:0000256" key="1">
    <source>
        <dbReference type="ARBA" id="ARBA00004141"/>
    </source>
</evidence>
<evidence type="ECO:0000313" key="10">
    <source>
        <dbReference type="EMBL" id="KAK2572296.1"/>
    </source>
</evidence>
<dbReference type="AlphaFoldDB" id="A0AAD9VF87"/>
<proteinExistence type="predicted"/>
<comment type="caution">
    <text evidence="10">The sequence shown here is derived from an EMBL/GenBank/DDBJ whole genome shotgun (WGS) entry which is preliminary data.</text>
</comment>
<keyword evidence="3 8" id="KW-1133">Transmembrane helix</keyword>
<evidence type="ECO:0000256" key="2">
    <source>
        <dbReference type="ARBA" id="ARBA00022692"/>
    </source>
</evidence>
<dbReference type="Proteomes" id="UP001249851">
    <property type="component" value="Unassembled WGS sequence"/>
</dbReference>
<keyword evidence="11" id="KW-1185">Reference proteome</keyword>
<dbReference type="SUPFAM" id="SSF81321">
    <property type="entry name" value="Family A G protein-coupled receptor-like"/>
    <property type="match status" value="1"/>
</dbReference>
<feature type="domain" description="G-protein coupled receptors family 1 profile" evidence="9">
    <location>
        <begin position="30"/>
        <end position="168"/>
    </location>
</feature>
<accession>A0AAD9VF87</accession>
<keyword evidence="5 8" id="KW-0472">Membrane</keyword>
<dbReference type="Pfam" id="PF00001">
    <property type="entry name" value="7tm_1"/>
    <property type="match status" value="1"/>
</dbReference>
<dbReference type="GO" id="GO:0016020">
    <property type="term" value="C:membrane"/>
    <property type="evidence" value="ECO:0007669"/>
    <property type="project" value="UniProtKB-SubCell"/>
</dbReference>
<dbReference type="InterPro" id="IPR000276">
    <property type="entry name" value="GPCR_Rhodpsn"/>
</dbReference>
<dbReference type="GO" id="GO:0004930">
    <property type="term" value="F:G protein-coupled receptor activity"/>
    <property type="evidence" value="ECO:0007669"/>
    <property type="project" value="UniProtKB-KW"/>
</dbReference>
<evidence type="ECO:0000256" key="6">
    <source>
        <dbReference type="ARBA" id="ARBA00023170"/>
    </source>
</evidence>
<evidence type="ECO:0000256" key="3">
    <source>
        <dbReference type="ARBA" id="ARBA00022989"/>
    </source>
</evidence>
<evidence type="ECO:0000256" key="8">
    <source>
        <dbReference type="SAM" id="Phobius"/>
    </source>
</evidence>
<comment type="subcellular location">
    <subcellularLocation>
        <location evidence="1">Membrane</location>
        <topology evidence="1">Multi-pass membrane protein</topology>
    </subcellularLocation>
</comment>
<dbReference type="Gene3D" id="1.20.1070.10">
    <property type="entry name" value="Rhodopsin 7-helix transmembrane proteins"/>
    <property type="match status" value="1"/>
</dbReference>
<dbReference type="PANTHER" id="PTHR24243:SF208">
    <property type="entry name" value="PYROKININ-1 RECEPTOR"/>
    <property type="match status" value="1"/>
</dbReference>
<evidence type="ECO:0000313" key="11">
    <source>
        <dbReference type="Proteomes" id="UP001249851"/>
    </source>
</evidence>
<dbReference type="PANTHER" id="PTHR24243">
    <property type="entry name" value="G-PROTEIN COUPLED RECEPTOR"/>
    <property type="match status" value="1"/>
</dbReference>
<dbReference type="PRINTS" id="PR00237">
    <property type="entry name" value="GPCRRHODOPSN"/>
</dbReference>
<gene>
    <name evidence="10" type="ORF">P5673_002520</name>
</gene>
<evidence type="ECO:0000259" key="9">
    <source>
        <dbReference type="PROSITE" id="PS50262"/>
    </source>
</evidence>
<keyword evidence="2 8" id="KW-0812">Transmembrane</keyword>
<keyword evidence="4" id="KW-0297">G-protein coupled receptor</keyword>
<organism evidence="10 11">
    <name type="scientific">Acropora cervicornis</name>
    <name type="common">Staghorn coral</name>
    <dbReference type="NCBI Taxonomy" id="6130"/>
    <lineage>
        <taxon>Eukaryota</taxon>
        <taxon>Metazoa</taxon>
        <taxon>Cnidaria</taxon>
        <taxon>Anthozoa</taxon>
        <taxon>Hexacorallia</taxon>
        <taxon>Scleractinia</taxon>
        <taxon>Astrocoeniina</taxon>
        <taxon>Acroporidae</taxon>
        <taxon>Acropora</taxon>
    </lineage>
</organism>
<reference evidence="10" key="1">
    <citation type="journal article" date="2023" name="G3 (Bethesda)">
        <title>Whole genome assembly and annotation of the endangered Caribbean coral Acropora cervicornis.</title>
        <authorList>
            <person name="Selwyn J.D."/>
            <person name="Vollmer S.V."/>
        </authorList>
    </citation>
    <scope>NUCLEOTIDE SEQUENCE</scope>
    <source>
        <strain evidence="10">K2</strain>
    </source>
</reference>
<name>A0AAD9VF87_ACRCE</name>